<dbReference type="SUPFAM" id="SSF56655">
    <property type="entry name" value="Carbohydrate phosphatase"/>
    <property type="match status" value="1"/>
</dbReference>
<dbReference type="GO" id="GO:0042132">
    <property type="term" value="F:fructose 1,6-bisphosphate 1-phosphatase activity"/>
    <property type="evidence" value="ECO:0007669"/>
    <property type="project" value="UniProtKB-EC"/>
</dbReference>
<dbReference type="PIRSF" id="PIRSF000904">
    <property type="entry name" value="FBPtase_SBPase"/>
    <property type="match status" value="1"/>
</dbReference>
<evidence type="ECO:0000256" key="2">
    <source>
        <dbReference type="ARBA" id="ARBA00010941"/>
    </source>
</evidence>
<dbReference type="PRINTS" id="PR00115">
    <property type="entry name" value="F16BPHPHTASE"/>
</dbReference>
<dbReference type="Gene3D" id="3.40.190.80">
    <property type="match status" value="1"/>
</dbReference>
<protein>
    <recommendedName>
        <fullName evidence="3">fructose-bisphosphatase</fullName>
        <ecNumber evidence="3">3.1.3.11</ecNumber>
    </recommendedName>
</protein>
<dbReference type="AlphaFoldDB" id="A0A6C0E7R3"/>
<sequence>MTSVTNIINDIQKACIKIATLMNKHDPTELGQLIGIDNHSGDHIKKLDALAHQTILHYLDRNEYVSAIISEEHEQIYQTGIQGGYLVAYDPIDGSSNIELNITTGTIFGIYLLNSDGKIESPRQIVAAGYCLYGAITEFVYTTSEMNGIRFLNLSLIEGCDPIETKINWKIPKYIKMYSINQAYYHEWISNDVRNKVVEWMNDGYTLRYVGSMVADAHRTLVKGGYFLYPRTRANPEGKIRCFYEAYPFAFMFEKAGGSAKTDKFDNILDSKVGSDPHQTISVILSA</sequence>
<evidence type="ECO:0000256" key="1">
    <source>
        <dbReference type="ARBA" id="ARBA00001273"/>
    </source>
</evidence>
<dbReference type="EC" id="3.1.3.11" evidence="3"/>
<evidence type="ECO:0000259" key="9">
    <source>
        <dbReference type="Pfam" id="PF18913"/>
    </source>
</evidence>
<evidence type="ECO:0000256" key="4">
    <source>
        <dbReference type="ARBA" id="ARBA00022490"/>
    </source>
</evidence>
<evidence type="ECO:0000313" key="10">
    <source>
        <dbReference type="EMBL" id="QHT25216.1"/>
    </source>
</evidence>
<comment type="similarity">
    <text evidence="2">Belongs to the FBPase class 1 family.</text>
</comment>
<dbReference type="EMBL" id="MN739759">
    <property type="protein sequence ID" value="QHT25216.1"/>
    <property type="molecule type" value="Genomic_DNA"/>
</dbReference>
<dbReference type="GO" id="GO:0006000">
    <property type="term" value="P:fructose metabolic process"/>
    <property type="evidence" value="ECO:0007669"/>
    <property type="project" value="TreeGrafter"/>
</dbReference>
<dbReference type="InterPro" id="IPR033391">
    <property type="entry name" value="FBPase_N"/>
</dbReference>
<accession>A0A6C0E7R3</accession>
<feature type="domain" description="Fructose-1-6-bisphosphatase class 1 C-terminal" evidence="9">
    <location>
        <begin position="171"/>
        <end position="275"/>
    </location>
</feature>
<keyword evidence="5" id="KW-0378">Hydrolase</keyword>
<organism evidence="10">
    <name type="scientific">viral metagenome</name>
    <dbReference type="NCBI Taxonomy" id="1070528"/>
    <lineage>
        <taxon>unclassified sequences</taxon>
        <taxon>metagenomes</taxon>
        <taxon>organismal metagenomes</taxon>
    </lineage>
</organism>
<proteinExistence type="inferred from homology"/>
<dbReference type="HAMAP" id="MF_01855">
    <property type="entry name" value="FBPase_class1"/>
    <property type="match status" value="1"/>
</dbReference>
<comment type="pathway">
    <text evidence="7">Carbohydrate biosynthesis.</text>
</comment>
<keyword evidence="4" id="KW-0963">Cytoplasm</keyword>
<dbReference type="InterPro" id="IPR044015">
    <property type="entry name" value="FBPase_C_dom"/>
</dbReference>
<dbReference type="GO" id="GO:0005737">
    <property type="term" value="C:cytoplasm"/>
    <property type="evidence" value="ECO:0007669"/>
    <property type="project" value="TreeGrafter"/>
</dbReference>
<dbReference type="GO" id="GO:0030388">
    <property type="term" value="P:fructose 1,6-bisphosphate metabolic process"/>
    <property type="evidence" value="ECO:0007669"/>
    <property type="project" value="TreeGrafter"/>
</dbReference>
<dbReference type="InterPro" id="IPR000146">
    <property type="entry name" value="FBPase_class-1"/>
</dbReference>
<name>A0A6C0E7R3_9ZZZZ</name>
<dbReference type="Pfam" id="PF18913">
    <property type="entry name" value="FBPase_C"/>
    <property type="match status" value="1"/>
</dbReference>
<evidence type="ECO:0000256" key="7">
    <source>
        <dbReference type="ARBA" id="ARBA00024331"/>
    </source>
</evidence>
<comment type="catalytic activity">
    <reaction evidence="1">
        <text>beta-D-fructose 1,6-bisphosphate + H2O = beta-D-fructose 6-phosphate + phosphate</text>
        <dbReference type="Rhea" id="RHEA:11064"/>
        <dbReference type="ChEBI" id="CHEBI:15377"/>
        <dbReference type="ChEBI" id="CHEBI:32966"/>
        <dbReference type="ChEBI" id="CHEBI:43474"/>
        <dbReference type="ChEBI" id="CHEBI:57634"/>
        <dbReference type="EC" id="3.1.3.11"/>
    </reaction>
</comment>
<evidence type="ECO:0000256" key="5">
    <source>
        <dbReference type="ARBA" id="ARBA00022801"/>
    </source>
</evidence>
<evidence type="ECO:0000256" key="3">
    <source>
        <dbReference type="ARBA" id="ARBA00013093"/>
    </source>
</evidence>
<dbReference type="PANTHER" id="PTHR11556">
    <property type="entry name" value="FRUCTOSE-1,6-BISPHOSPHATASE-RELATED"/>
    <property type="match status" value="1"/>
</dbReference>
<dbReference type="Pfam" id="PF00316">
    <property type="entry name" value="FBPase"/>
    <property type="match status" value="1"/>
</dbReference>
<dbReference type="PANTHER" id="PTHR11556:SF35">
    <property type="entry name" value="SEDOHEPTULOSE-1,7-BISPHOSPHATASE, CHLOROPLASTIC"/>
    <property type="match status" value="1"/>
</dbReference>
<dbReference type="GO" id="GO:0005986">
    <property type="term" value="P:sucrose biosynthetic process"/>
    <property type="evidence" value="ECO:0007669"/>
    <property type="project" value="TreeGrafter"/>
</dbReference>
<feature type="domain" description="Fructose-1-6-bisphosphatase class I N-terminal" evidence="8">
    <location>
        <begin position="4"/>
        <end position="149"/>
    </location>
</feature>
<dbReference type="InterPro" id="IPR028343">
    <property type="entry name" value="FBPtase"/>
</dbReference>
<dbReference type="PIRSF" id="PIRSF500210">
    <property type="entry name" value="FBPtase"/>
    <property type="match status" value="1"/>
</dbReference>
<evidence type="ECO:0000259" key="8">
    <source>
        <dbReference type="Pfam" id="PF00316"/>
    </source>
</evidence>
<dbReference type="Gene3D" id="3.30.540.10">
    <property type="entry name" value="Fructose-1,6-Bisphosphatase, subunit A, domain 1"/>
    <property type="match status" value="1"/>
</dbReference>
<reference evidence="10" key="1">
    <citation type="journal article" date="2020" name="Nature">
        <title>Giant virus diversity and host interactions through global metagenomics.</title>
        <authorList>
            <person name="Schulz F."/>
            <person name="Roux S."/>
            <person name="Paez-Espino D."/>
            <person name="Jungbluth S."/>
            <person name="Walsh D.A."/>
            <person name="Denef V.J."/>
            <person name="McMahon K.D."/>
            <person name="Konstantinidis K.T."/>
            <person name="Eloe-Fadrosh E.A."/>
            <person name="Kyrpides N.C."/>
            <person name="Woyke T."/>
        </authorList>
    </citation>
    <scope>NUCLEOTIDE SEQUENCE</scope>
    <source>
        <strain evidence="10">GVMAG-M-3300023179-150</strain>
    </source>
</reference>
<dbReference type="GO" id="GO:0006002">
    <property type="term" value="P:fructose 6-phosphate metabolic process"/>
    <property type="evidence" value="ECO:0007669"/>
    <property type="project" value="TreeGrafter"/>
</dbReference>
<dbReference type="GO" id="GO:0006094">
    <property type="term" value="P:gluconeogenesis"/>
    <property type="evidence" value="ECO:0007669"/>
    <property type="project" value="TreeGrafter"/>
</dbReference>
<evidence type="ECO:0000256" key="6">
    <source>
        <dbReference type="ARBA" id="ARBA00023277"/>
    </source>
</evidence>
<keyword evidence="6" id="KW-0119">Carbohydrate metabolism</keyword>